<dbReference type="SUPFAM" id="SSF51294">
    <property type="entry name" value="Hedgehog/intein (Hint) domain"/>
    <property type="match status" value="1"/>
</dbReference>
<dbReference type="Gene3D" id="2.170.16.10">
    <property type="entry name" value="Hedgehog/Intein (Hint) domain"/>
    <property type="match status" value="1"/>
</dbReference>
<dbReference type="Pfam" id="PF07591">
    <property type="entry name" value="PT-HINT"/>
    <property type="match status" value="1"/>
</dbReference>
<feature type="signal peptide" evidence="1">
    <location>
        <begin position="1"/>
        <end position="25"/>
    </location>
</feature>
<proteinExistence type="predicted"/>
<gene>
    <name evidence="3" type="ORF">EHQ23_02365</name>
    <name evidence="4" type="ORF">EHQ26_09510</name>
</gene>
<dbReference type="InterPro" id="IPR036844">
    <property type="entry name" value="Hint_dom_sf"/>
</dbReference>
<reference evidence="4" key="1">
    <citation type="submission" date="2018-10" db="EMBL/GenBank/DDBJ databases">
        <authorList>
            <person name="Vincent A.T."/>
            <person name="Schiettekatte O."/>
            <person name="Bourhy P."/>
            <person name="Veyrier F.J."/>
            <person name="Picardeau M."/>
        </authorList>
    </citation>
    <scope>NUCLEOTIDE SEQUENCE</scope>
    <source>
        <strain evidence="4">201800281</strain>
    </source>
</reference>
<dbReference type="InterPro" id="IPR003586">
    <property type="entry name" value="Hint_dom_C"/>
</dbReference>
<dbReference type="Proteomes" id="UP000297394">
    <property type="component" value="Unassembled WGS sequence"/>
</dbReference>
<dbReference type="NCBIfam" id="TIGR01443">
    <property type="entry name" value="intein_Cterm"/>
    <property type="match status" value="1"/>
</dbReference>
<sequence>MFRKRSRLIICIFVWLCLIPKRTTANDSLNKLQNEIRTGEYYALLNQGKRQEAESHSIRYFPKKIQAKLKVNPYYEIKENDFIPDINIDITKEGNRESIQFKKVTKVLVHETKELYNIIYENGESLQTTWNHPFAIEGKGWVIAKDLKPGDRSITAKNSSIKILKIEVETLATPVKVYNLEVEDNHTYYVGNSNILVHNYGGEEYIKDIKTKGVEHANKNAAEALKNKIDNKGFYTDQELKQKEIDLITDEKLKGLTPDERLTELKKINGTNPSESEINTEIENIMKSKKYPKEFEPILRATIQKESTAQHFMNYDSSKNRKKDDLVLNANKNKKGEVTSIDIGIMQINDKSYPSADYAKLAKDWKYNLNYGTTQLYRNYSIALKSGFNGEDAARAAYSGYNAGSGNIDRFKTSKDRRDTEWLKLYKKYNK</sequence>
<dbReference type="EMBL" id="RQFL01000022">
    <property type="protein sequence ID" value="TGK92203.1"/>
    <property type="molecule type" value="Genomic_DNA"/>
</dbReference>
<comment type="caution">
    <text evidence="3">The sequence shown here is derived from an EMBL/GenBank/DDBJ whole genome shotgun (WGS) entry which is preliminary data.</text>
</comment>
<dbReference type="SUPFAM" id="SSF53955">
    <property type="entry name" value="Lysozyme-like"/>
    <property type="match status" value="1"/>
</dbReference>
<dbReference type="AlphaFoldDB" id="A0A4R9IMH9"/>
<reference evidence="3 5" key="2">
    <citation type="journal article" date="2019" name="PLoS Negl. Trop. Dis.">
        <title>Revisiting the worldwide diversity of Leptospira species in the environment.</title>
        <authorList>
            <person name="Vincent A.T."/>
            <person name="Schiettekatte O."/>
            <person name="Bourhy P."/>
            <person name="Veyrier F.J."/>
            <person name="Picardeau M."/>
        </authorList>
    </citation>
    <scope>NUCLEOTIDE SEQUENCE [LARGE SCALE GENOMIC DNA]</scope>
    <source>
        <strain evidence="3 5">201800280</strain>
        <strain evidence="4">201800281</strain>
    </source>
</reference>
<evidence type="ECO:0000313" key="6">
    <source>
        <dbReference type="Proteomes" id="UP000297918"/>
    </source>
</evidence>
<dbReference type="InterPro" id="IPR008258">
    <property type="entry name" value="Transglycosylase_SLT_dom_1"/>
</dbReference>
<evidence type="ECO:0000259" key="2">
    <source>
        <dbReference type="SMART" id="SM00305"/>
    </source>
</evidence>
<dbReference type="EMBL" id="RQFM01000007">
    <property type="protein sequence ID" value="TGK89980.1"/>
    <property type="molecule type" value="Genomic_DNA"/>
</dbReference>
<feature type="domain" description="Hint" evidence="2">
    <location>
        <begin position="158"/>
        <end position="205"/>
    </location>
</feature>
<dbReference type="RefSeq" id="WP_135749454.1">
    <property type="nucleotide sequence ID" value="NZ_RQFL01000022.1"/>
</dbReference>
<evidence type="ECO:0000313" key="4">
    <source>
        <dbReference type="EMBL" id="TGK92203.1"/>
    </source>
</evidence>
<evidence type="ECO:0000313" key="5">
    <source>
        <dbReference type="Proteomes" id="UP000297394"/>
    </source>
</evidence>
<dbReference type="CDD" id="cd00081">
    <property type="entry name" value="Hint"/>
    <property type="match status" value="1"/>
</dbReference>
<dbReference type="SMART" id="SM00305">
    <property type="entry name" value="HintC"/>
    <property type="match status" value="1"/>
</dbReference>
<feature type="chain" id="PRO_5043195364" description="Hint domain-containing protein" evidence="1">
    <location>
        <begin position="26"/>
        <end position="431"/>
    </location>
</feature>
<dbReference type="OrthoDB" id="346148at2"/>
<dbReference type="InterPro" id="IPR023346">
    <property type="entry name" value="Lysozyme-like_dom_sf"/>
</dbReference>
<protein>
    <recommendedName>
        <fullName evidence="2">Hint domain-containing protein</fullName>
    </recommendedName>
</protein>
<evidence type="ECO:0000256" key="1">
    <source>
        <dbReference type="SAM" id="SignalP"/>
    </source>
</evidence>
<name>A0A4R9IMH9_9LEPT</name>
<keyword evidence="1" id="KW-0732">Signal</keyword>
<dbReference type="PROSITE" id="PS50818">
    <property type="entry name" value="INTEIN_C_TER"/>
    <property type="match status" value="1"/>
</dbReference>
<dbReference type="InterPro" id="IPR030934">
    <property type="entry name" value="Intein_C"/>
</dbReference>
<evidence type="ECO:0000313" key="3">
    <source>
        <dbReference type="EMBL" id="TGK89980.1"/>
    </source>
</evidence>
<dbReference type="Gene3D" id="1.10.530.10">
    <property type="match status" value="1"/>
</dbReference>
<dbReference type="Pfam" id="PF01464">
    <property type="entry name" value="SLT"/>
    <property type="match status" value="1"/>
</dbReference>
<keyword evidence="6" id="KW-1185">Reference proteome</keyword>
<dbReference type="Proteomes" id="UP000297918">
    <property type="component" value="Unassembled WGS sequence"/>
</dbReference>
<accession>A0A4R9IMH9</accession>
<organism evidence="3 5">
    <name type="scientific">Leptospira bourretii</name>
    <dbReference type="NCBI Taxonomy" id="2484962"/>
    <lineage>
        <taxon>Bacteria</taxon>
        <taxon>Pseudomonadati</taxon>
        <taxon>Spirochaetota</taxon>
        <taxon>Spirochaetia</taxon>
        <taxon>Leptospirales</taxon>
        <taxon>Leptospiraceae</taxon>
        <taxon>Leptospira</taxon>
    </lineage>
</organism>